<dbReference type="AlphaFoldDB" id="M1ZKX8"/>
<dbReference type="HOGENOM" id="CLU_063440_4_1_9"/>
<evidence type="ECO:0000313" key="3">
    <source>
        <dbReference type="Proteomes" id="UP000245423"/>
    </source>
</evidence>
<organism evidence="2 3">
    <name type="scientific">[Clostridium] ultunense Esp</name>
    <dbReference type="NCBI Taxonomy" id="1288971"/>
    <lineage>
        <taxon>Bacteria</taxon>
        <taxon>Bacillati</taxon>
        <taxon>Bacillota</taxon>
        <taxon>Tissierellia</taxon>
        <taxon>Tissierellales</taxon>
        <taxon>Tepidimicrobiaceae</taxon>
        <taxon>Schnuerera</taxon>
    </lineage>
</organism>
<dbReference type="PANTHER" id="PTHR33169:SF13">
    <property type="entry name" value="PADR-FAMILY TRANSCRIPTIONAL REGULATOR"/>
    <property type="match status" value="1"/>
</dbReference>
<dbReference type="Gene3D" id="1.10.10.10">
    <property type="entry name" value="Winged helix-like DNA-binding domain superfamily/Winged helix DNA-binding domain"/>
    <property type="match status" value="1"/>
</dbReference>
<keyword evidence="3" id="KW-1185">Reference proteome</keyword>
<name>M1ZKX8_9FIRM</name>
<accession>M1ZKX8</accession>
<protein>
    <submittedName>
        <fullName evidence="2">Transcriptional regulator PadR family protein (Modular protein)</fullName>
    </submittedName>
</protein>
<dbReference type="EMBL" id="LT669839">
    <property type="protein sequence ID" value="SHD78164.1"/>
    <property type="molecule type" value="Genomic_DNA"/>
</dbReference>
<dbReference type="InterPro" id="IPR036388">
    <property type="entry name" value="WH-like_DNA-bd_sf"/>
</dbReference>
<gene>
    <name evidence="2" type="ORF">CUESP1_2832</name>
</gene>
<evidence type="ECO:0000259" key="1">
    <source>
        <dbReference type="Pfam" id="PF03551"/>
    </source>
</evidence>
<dbReference type="InterPro" id="IPR036390">
    <property type="entry name" value="WH_DNA-bd_sf"/>
</dbReference>
<dbReference type="InterPro" id="IPR052509">
    <property type="entry name" value="Metal_resp_DNA-bind_regulator"/>
</dbReference>
<evidence type="ECO:0000313" key="2">
    <source>
        <dbReference type="EMBL" id="SHD78164.1"/>
    </source>
</evidence>
<dbReference type="Proteomes" id="UP000245423">
    <property type="component" value="Chromosome 1"/>
</dbReference>
<proteinExistence type="predicted"/>
<dbReference type="SUPFAM" id="SSF46785">
    <property type="entry name" value="Winged helix' DNA-binding domain"/>
    <property type="match status" value="1"/>
</dbReference>
<dbReference type="Pfam" id="PF03551">
    <property type="entry name" value="PadR"/>
    <property type="match status" value="1"/>
</dbReference>
<dbReference type="InterPro" id="IPR005149">
    <property type="entry name" value="Tscrpt_reg_PadR_N"/>
</dbReference>
<reference evidence="2 3" key="1">
    <citation type="submission" date="2016-11" db="EMBL/GenBank/DDBJ databases">
        <authorList>
            <person name="Manzoor S."/>
        </authorList>
    </citation>
    <scope>NUCLEOTIDE SEQUENCE [LARGE SCALE GENOMIC DNA]</scope>
    <source>
        <strain evidence="2">Clostridium ultunense strain Esp</strain>
    </source>
</reference>
<dbReference type="PANTHER" id="PTHR33169">
    <property type="entry name" value="PADR-FAMILY TRANSCRIPTIONAL REGULATOR"/>
    <property type="match status" value="1"/>
</dbReference>
<feature type="domain" description="Transcription regulator PadR N-terminal" evidence="1">
    <location>
        <begin position="48"/>
        <end position="116"/>
    </location>
</feature>
<sequence length="144" mass="16527">MENDFYYLTRTTRGDIIITSTTHDVIRGRKMKKEIKEGPLTETAFLILLAMYKPNHGYGVMQFVEEKTKGRVVFGPGTLYGAINNLAKKKWIEPCPVDPEERKKDYIITELGRAQVELEMNRLEEIYNIAIETVKGGAKDEKDI</sequence>